<proteinExistence type="predicted"/>
<dbReference type="PROSITE" id="PS51257">
    <property type="entry name" value="PROKAR_LIPOPROTEIN"/>
    <property type="match status" value="1"/>
</dbReference>
<feature type="chain" id="PRO_5043722650" evidence="2">
    <location>
        <begin position="28"/>
        <end position="499"/>
    </location>
</feature>
<dbReference type="Proteomes" id="UP001205506">
    <property type="component" value="Unassembled WGS sequence"/>
</dbReference>
<evidence type="ECO:0000313" key="4">
    <source>
        <dbReference type="Proteomes" id="UP001205506"/>
    </source>
</evidence>
<sequence>MKMIKTIHTALILMVLAFMTACSTDSADPIQGDSGGVNRGDKVTVHMTLSTASSSGTRAVLSWNDGVDAENMKSWVVAFVKDGKVVSFAENSNFSEGNRIKDEVTIKDLPKNATYQVYSFANLTPSELGISKDAEVNFDIMKWKMNGNGFDVNDPNCTGIPMSNKQEVTINAEGKPNITNLWVVRMLAKVTLKFKNPSSTDLEIKDITLNDVTSNPSTDVNKEGNIMLLPKHSDASGTSGATGSSSLTGADKDEVTCVPNLVEQAATENYTYKLSSPMTIQANINDYNTENEVSFYVNESEAGNTSKYFIINLNTSAGVKRYALFKDWTTIARNDHHILPISLDDYKLKFDVQSFTAIGLYPSITDNGTTLSYTCYYPEEEFHIQPKVVKADDTEVSGNIDNTQVKWELIQEDGMSDATAAETNAKKVFKGLPSWNPTTGYFEGIFNDDKADKQSALYQVTVPVPGVTGKSLIYKILFTKDLSSFAARKHYTRKYYRYE</sequence>
<feature type="region of interest" description="Disordered" evidence="1">
    <location>
        <begin position="230"/>
        <end position="249"/>
    </location>
</feature>
<organism evidence="3 4">
    <name type="scientific">Segatella copri</name>
    <dbReference type="NCBI Taxonomy" id="165179"/>
    <lineage>
        <taxon>Bacteria</taxon>
        <taxon>Pseudomonadati</taxon>
        <taxon>Bacteroidota</taxon>
        <taxon>Bacteroidia</taxon>
        <taxon>Bacteroidales</taxon>
        <taxon>Prevotellaceae</taxon>
        <taxon>Segatella</taxon>
    </lineage>
</organism>
<feature type="signal peptide" evidence="2">
    <location>
        <begin position="1"/>
        <end position="27"/>
    </location>
</feature>
<reference evidence="3" key="1">
    <citation type="submission" date="2022-07" db="EMBL/GenBank/DDBJ databases">
        <title>Prevotella copri.</title>
        <authorList>
            <person name="Yang C."/>
        </authorList>
    </citation>
    <scope>NUCLEOTIDE SEQUENCE</scope>
    <source>
        <strain evidence="3">HF1805</strain>
    </source>
</reference>
<evidence type="ECO:0000313" key="3">
    <source>
        <dbReference type="EMBL" id="MCP9550715.1"/>
    </source>
</evidence>
<accession>A0AAW5IDV8</accession>
<dbReference type="EMBL" id="JANDWU010000043">
    <property type="protein sequence ID" value="MCP9550715.1"/>
    <property type="molecule type" value="Genomic_DNA"/>
</dbReference>
<protein>
    <submittedName>
        <fullName evidence="3">Uncharacterized protein</fullName>
    </submittedName>
</protein>
<feature type="compositionally biased region" description="Low complexity" evidence="1">
    <location>
        <begin position="235"/>
        <end position="249"/>
    </location>
</feature>
<evidence type="ECO:0000256" key="1">
    <source>
        <dbReference type="SAM" id="MobiDB-lite"/>
    </source>
</evidence>
<keyword evidence="2" id="KW-0732">Signal</keyword>
<gene>
    <name evidence="3" type="ORF">NNC68_14735</name>
</gene>
<dbReference type="AlphaFoldDB" id="A0AAW5IDV8"/>
<name>A0AAW5IDV8_9BACT</name>
<dbReference type="RefSeq" id="WP_254971630.1">
    <property type="nucleotide sequence ID" value="NZ_JANDWU010000043.1"/>
</dbReference>
<comment type="caution">
    <text evidence="3">The sequence shown here is derived from an EMBL/GenBank/DDBJ whole genome shotgun (WGS) entry which is preliminary data.</text>
</comment>
<evidence type="ECO:0000256" key="2">
    <source>
        <dbReference type="SAM" id="SignalP"/>
    </source>
</evidence>